<evidence type="ECO:0000313" key="1">
    <source>
        <dbReference type="EMBL" id="MED6264700.1"/>
    </source>
</evidence>
<name>A0ABU7CSH7_9TELE</name>
<protein>
    <submittedName>
        <fullName evidence="1">Uncharacterized protein</fullName>
    </submittedName>
</protein>
<dbReference type="Proteomes" id="UP001352852">
    <property type="component" value="Unassembled WGS sequence"/>
</dbReference>
<proteinExistence type="predicted"/>
<gene>
    <name evidence="1" type="ORF">CHARACLAT_017454</name>
</gene>
<accession>A0ABU7CSH7</accession>
<evidence type="ECO:0000313" key="2">
    <source>
        <dbReference type="Proteomes" id="UP001352852"/>
    </source>
</evidence>
<organism evidence="1 2">
    <name type="scientific">Characodon lateralis</name>
    <dbReference type="NCBI Taxonomy" id="208331"/>
    <lineage>
        <taxon>Eukaryota</taxon>
        <taxon>Metazoa</taxon>
        <taxon>Chordata</taxon>
        <taxon>Craniata</taxon>
        <taxon>Vertebrata</taxon>
        <taxon>Euteleostomi</taxon>
        <taxon>Actinopterygii</taxon>
        <taxon>Neopterygii</taxon>
        <taxon>Teleostei</taxon>
        <taxon>Neoteleostei</taxon>
        <taxon>Acanthomorphata</taxon>
        <taxon>Ovalentaria</taxon>
        <taxon>Atherinomorphae</taxon>
        <taxon>Cyprinodontiformes</taxon>
        <taxon>Goodeidae</taxon>
        <taxon>Characodon</taxon>
    </lineage>
</organism>
<reference evidence="1 2" key="1">
    <citation type="submission" date="2021-06" db="EMBL/GenBank/DDBJ databases">
        <authorList>
            <person name="Palmer J.M."/>
        </authorList>
    </citation>
    <scope>NUCLEOTIDE SEQUENCE [LARGE SCALE GENOMIC DNA]</scope>
    <source>
        <strain evidence="1 2">CL_MEX2019</strain>
        <tissue evidence="1">Muscle</tissue>
    </source>
</reference>
<keyword evidence="2" id="KW-1185">Reference proteome</keyword>
<sequence length="72" mass="8287">MHRKMVHADAIAEYNITVSAVTQSAKLLPSRHAGKKKKKTELWQSLPDTEGKKRVLRHVQRSLLRRVSPLFI</sequence>
<comment type="caution">
    <text evidence="1">The sequence shown here is derived from an EMBL/GenBank/DDBJ whole genome shotgun (WGS) entry which is preliminary data.</text>
</comment>
<dbReference type="EMBL" id="JAHUTJ010001466">
    <property type="protein sequence ID" value="MED6264700.1"/>
    <property type="molecule type" value="Genomic_DNA"/>
</dbReference>